<dbReference type="Proteomes" id="UP000039217">
    <property type="component" value="Unassembled WGS sequence"/>
</dbReference>
<dbReference type="EMBL" id="CSAJ01000037">
    <property type="protein sequence ID" value="COV57477.1"/>
    <property type="molecule type" value="Genomic_DNA"/>
</dbReference>
<keyword evidence="2" id="KW-0285">Flavoprotein</keyword>
<proteinExistence type="predicted"/>
<evidence type="ECO:0000256" key="6">
    <source>
        <dbReference type="ARBA" id="ARBA00039751"/>
    </source>
</evidence>
<dbReference type="AlphaFoldDB" id="A0A0T7LZ52"/>
<evidence type="ECO:0000256" key="2">
    <source>
        <dbReference type="ARBA" id="ARBA00022630"/>
    </source>
</evidence>
<dbReference type="PANTHER" id="PTHR11530">
    <property type="entry name" value="D-AMINO ACID OXIDASE"/>
    <property type="match status" value="1"/>
</dbReference>
<dbReference type="EMBL" id="CSAE01000033">
    <property type="protein sequence ID" value="COV11083.1"/>
    <property type="molecule type" value="Genomic_DNA"/>
</dbReference>
<dbReference type="GO" id="GO:0005737">
    <property type="term" value="C:cytoplasm"/>
    <property type="evidence" value="ECO:0007669"/>
    <property type="project" value="TreeGrafter"/>
</dbReference>
<dbReference type="EMBL" id="CFOH01000862">
    <property type="protein sequence ID" value="CFE72083.1"/>
    <property type="molecule type" value="Genomic_DNA"/>
</dbReference>
<sequence>MIETITGLRPDRPSVRVEAEPIGRALCIHNYGHGGDGVTLSWGCAREVVNLVGGG</sequence>
<comment type="cofactor">
    <cofactor evidence="1">
        <name>FAD</name>
        <dbReference type="ChEBI" id="CHEBI:57692"/>
    </cofactor>
</comment>
<evidence type="ECO:0000313" key="14">
    <source>
        <dbReference type="Proteomes" id="UP000046947"/>
    </source>
</evidence>
<accession>A0A0T7LZ52</accession>
<dbReference type="Proteomes" id="UP000044938">
    <property type="component" value="Unassembled WGS sequence"/>
</dbReference>
<dbReference type="Proteomes" id="UP000038802">
    <property type="component" value="Unassembled WGS sequence"/>
</dbReference>
<evidence type="ECO:0000313" key="10">
    <source>
        <dbReference type="EMBL" id="COV57477.1"/>
    </source>
</evidence>
<evidence type="ECO:0000313" key="13">
    <source>
        <dbReference type="Proteomes" id="UP000044938"/>
    </source>
</evidence>
<dbReference type="Gene3D" id="3.40.50.720">
    <property type="entry name" value="NAD(P)-binding Rossmann-like Domain"/>
    <property type="match status" value="1"/>
</dbReference>
<evidence type="ECO:0000256" key="5">
    <source>
        <dbReference type="ARBA" id="ARBA00039101"/>
    </source>
</evidence>
<evidence type="ECO:0000313" key="7">
    <source>
        <dbReference type="EMBL" id="CFE72083.1"/>
    </source>
</evidence>
<evidence type="ECO:0000313" key="12">
    <source>
        <dbReference type="Proteomes" id="UP000039217"/>
    </source>
</evidence>
<evidence type="ECO:0000256" key="4">
    <source>
        <dbReference type="ARBA" id="ARBA00023002"/>
    </source>
</evidence>
<protein>
    <recommendedName>
        <fullName evidence="6">D-amino-acid oxidase</fullName>
        <ecNumber evidence="5">1.4.3.3</ecNumber>
    </recommendedName>
</protein>
<organism evidence="9 11">
    <name type="scientific">Mycobacterium tuberculosis</name>
    <dbReference type="NCBI Taxonomy" id="1773"/>
    <lineage>
        <taxon>Bacteria</taxon>
        <taxon>Bacillati</taxon>
        <taxon>Actinomycetota</taxon>
        <taxon>Actinomycetes</taxon>
        <taxon>Mycobacteriales</taxon>
        <taxon>Mycobacteriaceae</taxon>
        <taxon>Mycobacterium</taxon>
        <taxon>Mycobacterium tuberculosis complex</taxon>
    </lineage>
</organism>
<dbReference type="EMBL" id="CQQC01000747">
    <property type="protein sequence ID" value="CNV38293.1"/>
    <property type="molecule type" value="Genomic_DNA"/>
</dbReference>
<gene>
    <name evidence="9" type="primary">aao</name>
    <name evidence="8" type="ORF">ERS007661_02229</name>
    <name evidence="7" type="ORF">ERS007688_03702</name>
    <name evidence="9" type="ORF">ERS007703_00553</name>
    <name evidence="10" type="ORF">ERS007720_00495</name>
</gene>
<dbReference type="Proteomes" id="UP000046947">
    <property type="component" value="Unassembled WGS sequence"/>
</dbReference>
<dbReference type="STRING" id="115862.BBG46_10030"/>
<evidence type="ECO:0000313" key="9">
    <source>
        <dbReference type="EMBL" id="COV11083.1"/>
    </source>
</evidence>
<dbReference type="PANTHER" id="PTHR11530:SF11">
    <property type="entry name" value="D-ASPARTATE OXIDASE"/>
    <property type="match status" value="1"/>
</dbReference>
<evidence type="ECO:0000313" key="11">
    <source>
        <dbReference type="Proteomes" id="UP000038802"/>
    </source>
</evidence>
<reference evidence="11 12" key="1">
    <citation type="submission" date="2015-03" db="EMBL/GenBank/DDBJ databases">
        <authorList>
            <consortium name="Pathogen Informatics"/>
        </authorList>
    </citation>
    <scope>NUCLEOTIDE SEQUENCE [LARGE SCALE GENOMIC DNA]</scope>
    <source>
        <strain evidence="8 12">D00501624</strain>
        <strain evidence="7 14">H09601792</strain>
        <strain evidence="11">K00500041</strain>
        <strain evidence="10 13">M09401471</strain>
    </source>
</reference>
<reference evidence="9" key="2">
    <citation type="submission" date="2015-03" db="EMBL/GenBank/DDBJ databases">
        <authorList>
            <person name="Murphy D."/>
        </authorList>
    </citation>
    <scope>NUCLEOTIDE SEQUENCE [LARGE SCALE GENOMIC DNA]</scope>
    <source>
        <strain evidence="9">K00500041</strain>
    </source>
</reference>
<dbReference type="InterPro" id="IPR023209">
    <property type="entry name" value="DAO"/>
</dbReference>
<evidence type="ECO:0000256" key="1">
    <source>
        <dbReference type="ARBA" id="ARBA00001974"/>
    </source>
</evidence>
<keyword evidence="4 9" id="KW-0560">Oxidoreductase</keyword>
<dbReference type="GO" id="GO:0019478">
    <property type="term" value="P:D-amino acid catabolic process"/>
    <property type="evidence" value="ECO:0007669"/>
    <property type="project" value="TreeGrafter"/>
</dbReference>
<dbReference type="GO" id="GO:0003884">
    <property type="term" value="F:D-amino-acid oxidase activity"/>
    <property type="evidence" value="ECO:0007669"/>
    <property type="project" value="UniProtKB-EC"/>
</dbReference>
<keyword evidence="3" id="KW-0274">FAD</keyword>
<evidence type="ECO:0000313" key="8">
    <source>
        <dbReference type="EMBL" id="CNV38293.1"/>
    </source>
</evidence>
<name>A0A0T7LZ52_MYCTX</name>
<dbReference type="EC" id="1.4.3.3" evidence="5"/>
<dbReference type="GO" id="GO:0071949">
    <property type="term" value="F:FAD binding"/>
    <property type="evidence" value="ECO:0007669"/>
    <property type="project" value="InterPro"/>
</dbReference>
<evidence type="ECO:0000256" key="3">
    <source>
        <dbReference type="ARBA" id="ARBA00022827"/>
    </source>
</evidence>